<proteinExistence type="predicted"/>
<name>A0A6A6AY59_9PEZI</name>
<protein>
    <recommendedName>
        <fullName evidence="4">Secreted protein</fullName>
    </recommendedName>
</protein>
<evidence type="ECO:0000313" key="3">
    <source>
        <dbReference type="Proteomes" id="UP000799438"/>
    </source>
</evidence>
<feature type="chain" id="PRO_5025371933" description="Secreted protein" evidence="1">
    <location>
        <begin position="23"/>
        <end position="125"/>
    </location>
</feature>
<accession>A0A6A6AY59</accession>
<gene>
    <name evidence="2" type="ORF">K452DRAFT_126402</name>
</gene>
<sequence>MRNSRFQKFILVLLYITCEVRCDWFWYANQTCASCSYCYSVYSFMSYASDQECGLYTYLSDLWGAIERHYNHTCILLSSRVIFKFGVPHTLLVLQTAAYCRDTNNNIYPCSRSTNTCRVDGVKLN</sequence>
<evidence type="ECO:0000313" key="2">
    <source>
        <dbReference type="EMBL" id="KAF2136710.1"/>
    </source>
</evidence>
<keyword evidence="3" id="KW-1185">Reference proteome</keyword>
<dbReference type="EMBL" id="ML995513">
    <property type="protein sequence ID" value="KAF2136710.1"/>
    <property type="molecule type" value="Genomic_DNA"/>
</dbReference>
<dbReference type="RefSeq" id="XP_033392428.1">
    <property type="nucleotide sequence ID" value="XM_033535237.1"/>
</dbReference>
<dbReference type="Proteomes" id="UP000799438">
    <property type="component" value="Unassembled WGS sequence"/>
</dbReference>
<dbReference type="AlphaFoldDB" id="A0A6A6AY59"/>
<reference evidence="2" key="1">
    <citation type="journal article" date="2020" name="Stud. Mycol.">
        <title>101 Dothideomycetes genomes: a test case for predicting lifestyles and emergence of pathogens.</title>
        <authorList>
            <person name="Haridas S."/>
            <person name="Albert R."/>
            <person name="Binder M."/>
            <person name="Bloem J."/>
            <person name="Labutti K."/>
            <person name="Salamov A."/>
            <person name="Andreopoulos B."/>
            <person name="Baker S."/>
            <person name="Barry K."/>
            <person name="Bills G."/>
            <person name="Bluhm B."/>
            <person name="Cannon C."/>
            <person name="Castanera R."/>
            <person name="Culley D."/>
            <person name="Daum C."/>
            <person name="Ezra D."/>
            <person name="Gonzalez J."/>
            <person name="Henrissat B."/>
            <person name="Kuo A."/>
            <person name="Liang C."/>
            <person name="Lipzen A."/>
            <person name="Lutzoni F."/>
            <person name="Magnuson J."/>
            <person name="Mondo S."/>
            <person name="Nolan M."/>
            <person name="Ohm R."/>
            <person name="Pangilinan J."/>
            <person name="Park H.-J."/>
            <person name="Ramirez L."/>
            <person name="Alfaro M."/>
            <person name="Sun H."/>
            <person name="Tritt A."/>
            <person name="Yoshinaga Y."/>
            <person name="Zwiers L.-H."/>
            <person name="Turgeon B."/>
            <person name="Goodwin S."/>
            <person name="Spatafora J."/>
            <person name="Crous P."/>
            <person name="Grigoriev I."/>
        </authorList>
    </citation>
    <scope>NUCLEOTIDE SEQUENCE</scope>
    <source>
        <strain evidence="2">CBS 121167</strain>
    </source>
</reference>
<evidence type="ECO:0000256" key="1">
    <source>
        <dbReference type="SAM" id="SignalP"/>
    </source>
</evidence>
<evidence type="ECO:0008006" key="4">
    <source>
        <dbReference type="Google" id="ProtNLM"/>
    </source>
</evidence>
<feature type="signal peptide" evidence="1">
    <location>
        <begin position="1"/>
        <end position="22"/>
    </location>
</feature>
<keyword evidence="1" id="KW-0732">Signal</keyword>
<organism evidence="2 3">
    <name type="scientific">Aplosporella prunicola CBS 121167</name>
    <dbReference type="NCBI Taxonomy" id="1176127"/>
    <lineage>
        <taxon>Eukaryota</taxon>
        <taxon>Fungi</taxon>
        <taxon>Dikarya</taxon>
        <taxon>Ascomycota</taxon>
        <taxon>Pezizomycotina</taxon>
        <taxon>Dothideomycetes</taxon>
        <taxon>Dothideomycetes incertae sedis</taxon>
        <taxon>Botryosphaeriales</taxon>
        <taxon>Aplosporellaceae</taxon>
        <taxon>Aplosporella</taxon>
    </lineage>
</organism>
<dbReference type="GeneID" id="54292731"/>